<dbReference type="FunCoup" id="A0A0J6WV67">
    <property type="interactions" value="50"/>
</dbReference>
<evidence type="ECO:0000256" key="1">
    <source>
        <dbReference type="ARBA" id="ARBA00022676"/>
    </source>
</evidence>
<accession>A0A0J6WV67</accession>
<organism evidence="3 4">
    <name type="scientific">Megasphaera cerevisiae DSM 20462</name>
    <dbReference type="NCBI Taxonomy" id="1122219"/>
    <lineage>
        <taxon>Bacteria</taxon>
        <taxon>Bacillati</taxon>
        <taxon>Bacillota</taxon>
        <taxon>Negativicutes</taxon>
        <taxon>Veillonellales</taxon>
        <taxon>Veillonellaceae</taxon>
        <taxon>Megasphaera</taxon>
    </lineage>
</organism>
<dbReference type="PANTHER" id="PTHR34136:SF1">
    <property type="entry name" value="UDP-N-ACETYL-D-MANNOSAMINURONIC ACID TRANSFERASE"/>
    <property type="match status" value="1"/>
</dbReference>
<dbReference type="Proteomes" id="UP000036503">
    <property type="component" value="Unassembled WGS sequence"/>
</dbReference>
<evidence type="ECO:0000313" key="4">
    <source>
        <dbReference type="Proteomes" id="UP000036503"/>
    </source>
</evidence>
<protein>
    <submittedName>
        <fullName evidence="3">N-acetylmannosaminyltransferase</fullName>
    </submittedName>
</protein>
<keyword evidence="1" id="KW-0328">Glycosyltransferase</keyword>
<dbReference type="PANTHER" id="PTHR34136">
    <property type="match status" value="1"/>
</dbReference>
<dbReference type="CDD" id="cd06533">
    <property type="entry name" value="Glyco_transf_WecG_TagA"/>
    <property type="match status" value="1"/>
</dbReference>
<name>A0A0J6WV67_9FIRM</name>
<dbReference type="NCBIfam" id="TIGR00696">
    <property type="entry name" value="wecG_tagA_cpsF"/>
    <property type="match status" value="1"/>
</dbReference>
<dbReference type="InterPro" id="IPR004629">
    <property type="entry name" value="WecG_TagA_CpsF"/>
</dbReference>
<keyword evidence="2 3" id="KW-0808">Transferase</keyword>
<reference evidence="3 4" key="1">
    <citation type="submission" date="2015-06" db="EMBL/GenBank/DDBJ databases">
        <title>Draft genome sequence of beer spoilage bacterium Megasphaera cerevisiae type strain 20462.</title>
        <authorList>
            <person name="Kutumbaka K."/>
            <person name="Pasmowitz J."/>
            <person name="Mategko J."/>
            <person name="Reyes D."/>
            <person name="Friedrich A."/>
            <person name="Han S."/>
            <person name="Martens-Habbena W."/>
            <person name="Neal-McKinney J."/>
            <person name="Janagama H.K."/>
            <person name="Nadala C."/>
            <person name="Samadpour M."/>
        </authorList>
    </citation>
    <scope>NUCLEOTIDE SEQUENCE [LARGE SCALE GENOMIC DNA]</scope>
    <source>
        <strain evidence="3 4">DSM 20462</strain>
    </source>
</reference>
<dbReference type="Pfam" id="PF03808">
    <property type="entry name" value="Glyco_tran_WecG"/>
    <property type="match status" value="1"/>
</dbReference>
<sequence>MSSVIDILSIPIRNVTLREAGDFVFKCVEEGKVASIATANAEMVMLAQEDRELADILRHADMVVPDGAGVLWAAEQQGKKFQERVTGVDLACSLLREAAARQTAVYLFGGAEGVADQAVANMKRLYGDIHIVGTHSGFFSAAEEQGIIDEICSKGTQILLVALGVPKQEKWIRNHLYELGPCVCMGVGGTFDVLSGKACRAPKWMQEHRLEWLYRLMKEPTRFKRMLALPKFVAAVKCGKGTKQI</sequence>
<gene>
    <name evidence="3" type="ORF">AB840_07855</name>
</gene>
<dbReference type="STRING" id="39029.BSR42_07920"/>
<proteinExistence type="predicted"/>
<evidence type="ECO:0000256" key="2">
    <source>
        <dbReference type="ARBA" id="ARBA00022679"/>
    </source>
</evidence>
<keyword evidence="4" id="KW-1185">Reference proteome</keyword>
<dbReference type="PATRIC" id="fig|1122219.3.peg.1253"/>
<dbReference type="GO" id="GO:0016758">
    <property type="term" value="F:hexosyltransferase activity"/>
    <property type="evidence" value="ECO:0007669"/>
    <property type="project" value="TreeGrafter"/>
</dbReference>
<dbReference type="EMBL" id="LEKT01000022">
    <property type="protein sequence ID" value="KMO86454.1"/>
    <property type="molecule type" value="Genomic_DNA"/>
</dbReference>
<dbReference type="RefSeq" id="WP_048514284.1">
    <property type="nucleotide sequence ID" value="NZ_FUXD01000023.1"/>
</dbReference>
<dbReference type="InParanoid" id="A0A0J6WV67"/>
<dbReference type="AlphaFoldDB" id="A0A0J6WV67"/>
<comment type="caution">
    <text evidence="3">The sequence shown here is derived from an EMBL/GenBank/DDBJ whole genome shotgun (WGS) entry which is preliminary data.</text>
</comment>
<evidence type="ECO:0000313" key="3">
    <source>
        <dbReference type="EMBL" id="KMO86454.1"/>
    </source>
</evidence>